<proteinExistence type="inferred from homology"/>
<dbReference type="CDD" id="cd03224">
    <property type="entry name" value="ABC_TM1139_LivF_branched"/>
    <property type="match status" value="1"/>
</dbReference>
<dbReference type="SUPFAM" id="SSF52540">
    <property type="entry name" value="P-loop containing nucleoside triphosphate hydrolases"/>
    <property type="match status" value="1"/>
</dbReference>
<dbReference type="PROSITE" id="PS00211">
    <property type="entry name" value="ABC_TRANSPORTER_1"/>
    <property type="match status" value="1"/>
</dbReference>
<dbReference type="Pfam" id="PF06792">
    <property type="entry name" value="UPF0261"/>
    <property type="match status" value="1"/>
</dbReference>
<comment type="similarity">
    <text evidence="4">Belongs to the UPF0261 family.</text>
</comment>
<comment type="caution">
    <text evidence="6">The sequence shown here is derived from an EMBL/GenBank/DDBJ whole genome shotgun (WGS) entry which is preliminary data.</text>
</comment>
<evidence type="ECO:0000313" key="6">
    <source>
        <dbReference type="EMBL" id="NRF68803.1"/>
    </source>
</evidence>
<dbReference type="PANTHER" id="PTHR31862">
    <property type="entry name" value="UPF0261 DOMAIN PROTEIN (AFU_ORTHOLOGUE AFUA_1G10120)"/>
    <property type="match status" value="1"/>
</dbReference>
<dbReference type="NCBIfam" id="NF002673">
    <property type="entry name" value="PRK02399.1-1"/>
    <property type="match status" value="1"/>
</dbReference>
<dbReference type="Pfam" id="PF00005">
    <property type="entry name" value="ABC_tran"/>
    <property type="match status" value="1"/>
</dbReference>
<dbReference type="Gene3D" id="3.40.50.300">
    <property type="entry name" value="P-loop containing nucleotide triphosphate hydrolases"/>
    <property type="match status" value="1"/>
</dbReference>
<dbReference type="InterPro" id="IPR017871">
    <property type="entry name" value="ABC_transporter-like_CS"/>
</dbReference>
<dbReference type="PANTHER" id="PTHR31862:SF1">
    <property type="entry name" value="UPF0261 DOMAIN PROTEIN (AFU_ORTHOLOGUE AFUA_1G10120)"/>
    <property type="match status" value="1"/>
</dbReference>
<sequence>MAGRTHGAAVERGAAGARRGPVLAIEGLDVFYGRAHALQGVSLVLDRGVFGIVGRNGMGKTTLCNAITGLVPARGSVKLAGEEILGLAAHRITRRGIAYVPQGRRIWPSLSVDETLRLVAAKKRDTERVYTLFPRLAERRGHGGAQLSGGEQQMLAIGRALLLNPTLLVMDEPTEGLAPVIVQQVADALRTLAAQGEIAVLLIEQNMGVAMDVADRIGVMVNGRIAHEMPARQLAADRPLQERLLGVRSADEEGEAGDDVAADAASDDGAVRVFTVRRAHGDGATVQDELAPRSVRGFNRWNTGGVSGPVTDLPREMSVQAGPADQAAMPRPAERADIPASSSAQVFDFPVAASSARAAYVAGTFDTKARELFYLRQCLDKLGLRVVTVDLATSGKPSPASVHPREVARHHPEGEAAVFSSDRGSAVTAMALAFERFIATRRDLGGLISAGGSGGTTLATQGMRALPVGIPKVMVSTMASGDTRPYVGPSDICMMYSVTDVQGINRISEKVLANAAHALAGMIAHPPPQSQATKPAIGLTMFGVTTPCVQAVTKALGDEVDALVFHATGVGGQSMEKLADSGLLAGVIDVSTTEIADQIVGGVLSAGPGRLDVFARHALPYVGSCGALDMVNFGGWDTVPERFRGRRLVRHNPNVTLMRTTPDECRRIGDFLAAKLNAMRGPVRFLIPEGGVSAIDAPGQPFHDPEADRALFTAIEQQFRGGSDRQLLKLPHHINDEAFALALVAAWREVAPHTVRPLERPHATHR</sequence>
<dbReference type="InterPro" id="IPR044122">
    <property type="entry name" value="UPF0261_N"/>
</dbReference>
<dbReference type="InterPro" id="IPR027417">
    <property type="entry name" value="P-loop_NTPase"/>
</dbReference>
<dbReference type="Gene3D" id="3.40.50.12020">
    <property type="entry name" value="Uncharacterised protein family UPF0261, NN domain"/>
    <property type="match status" value="1"/>
</dbReference>
<keyword evidence="1" id="KW-1003">Cell membrane</keyword>
<evidence type="ECO:0000256" key="3">
    <source>
        <dbReference type="ARBA" id="ARBA00022840"/>
    </source>
</evidence>
<dbReference type="InterPro" id="IPR051353">
    <property type="entry name" value="Tobamovirus_resist_UPF0261"/>
</dbReference>
<evidence type="ECO:0000259" key="5">
    <source>
        <dbReference type="PROSITE" id="PS50893"/>
    </source>
</evidence>
<dbReference type="InterPro" id="IPR056778">
    <property type="entry name" value="UPF0261_C"/>
</dbReference>
<dbReference type="EMBL" id="JABRWJ010000005">
    <property type="protein sequence ID" value="NRF68803.1"/>
    <property type="molecule type" value="Genomic_DNA"/>
</dbReference>
<organism evidence="6 7">
    <name type="scientific">Pseudaquabacterium terrae</name>
    <dbReference type="NCBI Taxonomy" id="2732868"/>
    <lineage>
        <taxon>Bacteria</taxon>
        <taxon>Pseudomonadati</taxon>
        <taxon>Pseudomonadota</taxon>
        <taxon>Betaproteobacteria</taxon>
        <taxon>Burkholderiales</taxon>
        <taxon>Sphaerotilaceae</taxon>
        <taxon>Pseudaquabacterium</taxon>
    </lineage>
</organism>
<gene>
    <name evidence="6" type="ORF">HLB44_17560</name>
</gene>
<evidence type="ECO:0000256" key="2">
    <source>
        <dbReference type="ARBA" id="ARBA00022741"/>
    </source>
</evidence>
<dbReference type="InterPro" id="IPR003593">
    <property type="entry name" value="AAA+_ATPase"/>
</dbReference>
<dbReference type="SMART" id="SM00382">
    <property type="entry name" value="AAA"/>
    <property type="match status" value="1"/>
</dbReference>
<protein>
    <recommendedName>
        <fullName evidence="4">UPF0261 protein HLB44_17560</fullName>
    </recommendedName>
</protein>
<keyword evidence="1" id="KW-0472">Membrane</keyword>
<dbReference type="HAMAP" id="MF_00677">
    <property type="entry name" value="UPF0261"/>
    <property type="match status" value="1"/>
</dbReference>
<reference evidence="6 7" key="1">
    <citation type="submission" date="2020-05" db="EMBL/GenBank/DDBJ databases">
        <title>Aquincola sp. isolate from soil.</title>
        <authorList>
            <person name="Han J."/>
            <person name="Kim D.-U."/>
        </authorList>
    </citation>
    <scope>NUCLEOTIDE SEQUENCE [LARGE SCALE GENOMIC DNA]</scope>
    <source>
        <strain evidence="6 7">S2</strain>
    </source>
</reference>
<evidence type="ECO:0000256" key="4">
    <source>
        <dbReference type="HAMAP-Rule" id="MF_00677"/>
    </source>
</evidence>
<feature type="domain" description="ABC transporter" evidence="5">
    <location>
        <begin position="23"/>
        <end position="247"/>
    </location>
</feature>
<keyword evidence="2" id="KW-0547">Nucleotide-binding</keyword>
<name>A0ABX2EJM5_9BURK</name>
<dbReference type="Gene3D" id="3.40.50.12030">
    <property type="entry name" value="Uncharacterised protein family UPF0261, NC domain"/>
    <property type="match status" value="1"/>
</dbReference>
<dbReference type="InterPro" id="IPR008322">
    <property type="entry name" value="UPF0261"/>
</dbReference>
<accession>A0ABX2EJM5</accession>
<dbReference type="Pfam" id="PF23189">
    <property type="entry name" value="UPF0261_C"/>
    <property type="match status" value="1"/>
</dbReference>
<evidence type="ECO:0000313" key="7">
    <source>
        <dbReference type="Proteomes" id="UP000737171"/>
    </source>
</evidence>
<dbReference type="InterPro" id="IPR003439">
    <property type="entry name" value="ABC_transporter-like_ATP-bd"/>
</dbReference>
<keyword evidence="7" id="KW-1185">Reference proteome</keyword>
<dbReference type="Proteomes" id="UP000737171">
    <property type="component" value="Unassembled WGS sequence"/>
</dbReference>
<dbReference type="PROSITE" id="PS50893">
    <property type="entry name" value="ABC_TRANSPORTER_2"/>
    <property type="match status" value="1"/>
</dbReference>
<dbReference type="NCBIfam" id="NF002674">
    <property type="entry name" value="PRK02399.1-2"/>
    <property type="match status" value="1"/>
</dbReference>
<keyword evidence="3" id="KW-0067">ATP-binding</keyword>
<dbReference type="CDD" id="cd15488">
    <property type="entry name" value="Tm-1-like"/>
    <property type="match status" value="1"/>
</dbReference>
<evidence type="ECO:0000256" key="1">
    <source>
        <dbReference type="ARBA" id="ARBA00022475"/>
    </source>
</evidence>